<dbReference type="SUPFAM" id="SSF88946">
    <property type="entry name" value="Sigma2 domain of RNA polymerase sigma factors"/>
    <property type="match status" value="1"/>
</dbReference>
<keyword evidence="2" id="KW-0805">Transcription regulation</keyword>
<reference evidence="8" key="1">
    <citation type="submission" date="2016-10" db="EMBL/GenBank/DDBJ databases">
        <authorList>
            <person name="Varghese N."/>
            <person name="Submissions S."/>
        </authorList>
    </citation>
    <scope>NUCLEOTIDE SEQUENCE [LARGE SCALE GENOMIC DNA]</scope>
    <source>
        <strain evidence="8">DSM 3695</strain>
    </source>
</reference>
<dbReference type="InterPro" id="IPR014284">
    <property type="entry name" value="RNA_pol_sigma-70_dom"/>
</dbReference>
<name>A0A1I0SCN2_9BACT</name>
<dbReference type="InterPro" id="IPR013325">
    <property type="entry name" value="RNA_pol_sigma_r2"/>
</dbReference>
<evidence type="ECO:0000256" key="4">
    <source>
        <dbReference type="ARBA" id="ARBA00023163"/>
    </source>
</evidence>
<evidence type="ECO:0000259" key="6">
    <source>
        <dbReference type="Pfam" id="PF08281"/>
    </source>
</evidence>
<dbReference type="STRING" id="29529.SAMN04488122_6294"/>
<organism evidence="7 8">
    <name type="scientific">Chitinophaga arvensicola</name>
    <dbReference type="NCBI Taxonomy" id="29529"/>
    <lineage>
        <taxon>Bacteria</taxon>
        <taxon>Pseudomonadati</taxon>
        <taxon>Bacteroidota</taxon>
        <taxon>Chitinophagia</taxon>
        <taxon>Chitinophagales</taxon>
        <taxon>Chitinophagaceae</taxon>
        <taxon>Chitinophaga</taxon>
    </lineage>
</organism>
<feature type="domain" description="RNA polymerase sigma-70 region 2" evidence="5">
    <location>
        <begin position="27"/>
        <end position="92"/>
    </location>
</feature>
<dbReference type="GO" id="GO:0003677">
    <property type="term" value="F:DNA binding"/>
    <property type="evidence" value="ECO:0007669"/>
    <property type="project" value="InterPro"/>
</dbReference>
<dbReference type="RefSeq" id="WP_089902804.1">
    <property type="nucleotide sequence ID" value="NZ_FOJG01000002.1"/>
</dbReference>
<evidence type="ECO:0000313" key="7">
    <source>
        <dbReference type="EMBL" id="SEW55066.1"/>
    </source>
</evidence>
<evidence type="ECO:0000256" key="3">
    <source>
        <dbReference type="ARBA" id="ARBA00023082"/>
    </source>
</evidence>
<dbReference type="AlphaFoldDB" id="A0A1I0SCN2"/>
<dbReference type="Pfam" id="PF04542">
    <property type="entry name" value="Sigma70_r2"/>
    <property type="match status" value="1"/>
</dbReference>
<feature type="domain" description="RNA polymerase sigma factor 70 region 4 type 2" evidence="6">
    <location>
        <begin position="124"/>
        <end position="174"/>
    </location>
</feature>
<proteinExistence type="inferred from homology"/>
<dbReference type="InterPro" id="IPR036388">
    <property type="entry name" value="WH-like_DNA-bd_sf"/>
</dbReference>
<accession>A0A1I0SCN2</accession>
<dbReference type="SUPFAM" id="SSF88659">
    <property type="entry name" value="Sigma3 and sigma4 domains of RNA polymerase sigma factors"/>
    <property type="match status" value="1"/>
</dbReference>
<dbReference type="EMBL" id="FOJG01000002">
    <property type="protein sequence ID" value="SEW55066.1"/>
    <property type="molecule type" value="Genomic_DNA"/>
</dbReference>
<dbReference type="Proteomes" id="UP000199310">
    <property type="component" value="Unassembled WGS sequence"/>
</dbReference>
<dbReference type="InterPro" id="IPR007627">
    <property type="entry name" value="RNA_pol_sigma70_r2"/>
</dbReference>
<dbReference type="InterPro" id="IPR013249">
    <property type="entry name" value="RNA_pol_sigma70_r4_t2"/>
</dbReference>
<sequence>MPANEGLTDEELLLLLQSDDETALTVLYKRHWQPLFLQAYQVLKDKEACKDLVQELFTELWQKSRRIQLTVSLKAYLSASIRYKVFRHIRQNPVREELFDHLATRMDTASPESELAVKELQTLLNTLIETLPDKCREIFRMSREQHLSYKEIAIRLNVSVKTVENQISIAIRKLRSALGYVLLLIFFVKS</sequence>
<evidence type="ECO:0000259" key="5">
    <source>
        <dbReference type="Pfam" id="PF04542"/>
    </source>
</evidence>
<dbReference type="NCBIfam" id="TIGR02937">
    <property type="entry name" value="sigma70-ECF"/>
    <property type="match status" value="1"/>
</dbReference>
<keyword evidence="8" id="KW-1185">Reference proteome</keyword>
<dbReference type="GO" id="GO:0016987">
    <property type="term" value="F:sigma factor activity"/>
    <property type="evidence" value="ECO:0007669"/>
    <property type="project" value="UniProtKB-KW"/>
</dbReference>
<evidence type="ECO:0000256" key="2">
    <source>
        <dbReference type="ARBA" id="ARBA00023015"/>
    </source>
</evidence>
<dbReference type="Gene3D" id="1.10.1740.10">
    <property type="match status" value="1"/>
</dbReference>
<dbReference type="OrthoDB" id="665981at2"/>
<dbReference type="Gene3D" id="1.10.10.10">
    <property type="entry name" value="Winged helix-like DNA-binding domain superfamily/Winged helix DNA-binding domain"/>
    <property type="match status" value="1"/>
</dbReference>
<dbReference type="InterPro" id="IPR014327">
    <property type="entry name" value="RNA_pol_sigma70_bacteroid"/>
</dbReference>
<comment type="similarity">
    <text evidence="1">Belongs to the sigma-70 factor family. ECF subfamily.</text>
</comment>
<dbReference type="PANTHER" id="PTHR43133">
    <property type="entry name" value="RNA POLYMERASE ECF-TYPE SIGMA FACTO"/>
    <property type="match status" value="1"/>
</dbReference>
<dbReference type="PANTHER" id="PTHR43133:SF46">
    <property type="entry name" value="RNA POLYMERASE SIGMA-70 FACTOR ECF SUBFAMILY"/>
    <property type="match status" value="1"/>
</dbReference>
<dbReference type="CDD" id="cd06171">
    <property type="entry name" value="Sigma70_r4"/>
    <property type="match status" value="1"/>
</dbReference>
<dbReference type="NCBIfam" id="TIGR02985">
    <property type="entry name" value="Sig70_bacteroi1"/>
    <property type="match status" value="1"/>
</dbReference>
<dbReference type="InterPro" id="IPR039425">
    <property type="entry name" value="RNA_pol_sigma-70-like"/>
</dbReference>
<protein>
    <submittedName>
        <fullName evidence="7">RNA polymerase sigma-70 factor, ECF subfamily</fullName>
    </submittedName>
</protein>
<dbReference type="GO" id="GO:0006352">
    <property type="term" value="P:DNA-templated transcription initiation"/>
    <property type="evidence" value="ECO:0007669"/>
    <property type="project" value="InterPro"/>
</dbReference>
<evidence type="ECO:0000313" key="8">
    <source>
        <dbReference type="Proteomes" id="UP000199310"/>
    </source>
</evidence>
<gene>
    <name evidence="7" type="ORF">SAMN04488122_6294</name>
</gene>
<dbReference type="InterPro" id="IPR013324">
    <property type="entry name" value="RNA_pol_sigma_r3/r4-like"/>
</dbReference>
<evidence type="ECO:0000256" key="1">
    <source>
        <dbReference type="ARBA" id="ARBA00010641"/>
    </source>
</evidence>
<keyword evidence="3" id="KW-0731">Sigma factor</keyword>
<dbReference type="Pfam" id="PF08281">
    <property type="entry name" value="Sigma70_r4_2"/>
    <property type="match status" value="1"/>
</dbReference>
<keyword evidence="4" id="KW-0804">Transcription</keyword>